<feature type="compositionally biased region" description="Polar residues" evidence="1">
    <location>
        <begin position="596"/>
        <end position="606"/>
    </location>
</feature>
<dbReference type="OrthoDB" id="10053234at2759"/>
<feature type="compositionally biased region" description="Polar residues" evidence="1">
    <location>
        <begin position="2123"/>
        <end position="2134"/>
    </location>
</feature>
<dbReference type="Ensembl" id="ENSSHAT00000051359.1">
    <property type="protein sequence ID" value="ENSSHAP00000025603.1"/>
    <property type="gene ID" value="ENSSHAG00000027481.1"/>
</dbReference>
<feature type="compositionally biased region" description="Polar residues" evidence="1">
    <location>
        <begin position="2168"/>
        <end position="2192"/>
    </location>
</feature>
<feature type="compositionally biased region" description="Polar residues" evidence="1">
    <location>
        <begin position="963"/>
        <end position="975"/>
    </location>
</feature>
<feature type="compositionally biased region" description="Polar residues" evidence="1">
    <location>
        <begin position="927"/>
        <end position="942"/>
    </location>
</feature>
<feature type="region of interest" description="Disordered" evidence="1">
    <location>
        <begin position="2123"/>
        <end position="2144"/>
    </location>
</feature>
<feature type="compositionally biased region" description="Polar residues" evidence="1">
    <location>
        <begin position="738"/>
        <end position="753"/>
    </location>
</feature>
<proteinExistence type="predicted"/>
<gene>
    <name evidence="2" type="primary">LOC116420454</name>
</gene>
<feature type="compositionally biased region" description="Basic and acidic residues" evidence="1">
    <location>
        <begin position="409"/>
        <end position="423"/>
    </location>
</feature>
<feature type="compositionally biased region" description="Polar residues" evidence="1">
    <location>
        <begin position="982"/>
        <end position="998"/>
    </location>
</feature>
<sequence>MELQEQYRKFTGISNFGTESEILPVSRYPKEYNTIDRRRKKKVICNSFEDSERSQYDHRNLRSHDSISGAKVVSKSDIKNKFSEYASAEKYNFCHTEKKPLFYPILRPYKNGLLVKSGKCATKLESVEYDDSNCLKDCKKIISLEESKTNFTPVDIPEESDSSISDELHYSLVSPDELDKLSLLSFCPSNTCHYEEYLENSHVTNPAFSPQRLNCDANMHKENKGGHMKVLVQSPMEEPQEEYVDTMDELQCLVETVSEYLAEKEEEINKFSSLSNSKTKYKQNSTFDTVDQKPPVDQIPPLSSQETGKDSKVKTLPLPELTGVKNTVSSLFTSFTEKVGSGTKHLSASVEKLVNLVPEKTEISPQKESSSDSRTRASSVSSSLKIGGQIERDLSMYSPLPSQTSDDANDARRDITSENDCKTTKTVAPSLQDSPEPIRIQPNPSESTKKDSPSPEIQNSVMSSIFNMINPLKMFSEKEETKKVDQSILTTKVSHLTVDHESVQKEATLINDNNCSVVLDVNYKETISQTQIHPCEDLPSSGVTNELLDPVSSSYVKDNMRSLSEEQTCTHVPHLSSQQEICAKDISGVPCGSGGKNENQSVNEETSLPPLKPDKVSDDSFFLSPLKKSFTQFFLTSSESSLKEASFVSMEAHQSYVSESSAKKNRRSFSLSGKLHVPFLGSLGSFEKQQDLKENGSIFPSIFKFASTDNITTSSNQYCHGPPLAASKEPKSNCPEVSKNSSTKSDSIETISSLPDEFNDTQKIHQSNHNLENGNQYDKDTLGIPIAIPIVHNISNFSGRSENLNQKVKTSIVSDSSLVLNADFTKLTSVCESKDNAPEKSTSQDLLYGQLRFSSESLLSPQELNMKSESHYQRNSTSGLLSGIFKFVSDENVADGKPNEVKFKSLDFRKWLDVSRYSSFDEMPVNSDETTNQENHIVKQETSSNLTGFLSLPEKKDKSIQVSESLVDENSTRTNIPDKKNCSSSEYALSHSSPSAQQEVVKKSLSKEQFPRQIPEPKQQENSSELNSNLLRNTIICTSNYYQTFEETNCPLDFEWNSDLKDFSGDLNKIMQPIYYVLKQNTLPLAELFSCPQSDGSIVNLCQKDENTNILEWRTNPDGVDCSELPYESLDQLAFHEDYSVKESMWAANSLDGNCNNNFPLFEANKYLFEELPIDLSYSSGYNQTLWTLIDQESLGMDETFAFLNFDYKYHEWLSWLENGIWWPSENREYGHYVYSDGQYIYSLLTDSTGQYVYVYRPDSYFQEYLNYDFQMDSISNSMLDDNMISMCGFKVLLGSEDELLWCGKEKQLDDSINKPLDLSMALHRNDKLMNMNFETFSEMVEESIYCQNDQPLDFSGYKFKKFKVILGHEKEKAEYLEDILDLRSQPKRLDSWDLSGQTQIKEKNKRQFIGKDSLHENSDFHMQQASSKLAVPLVFPENTSTTPKDLPKKLPTNKMTSFFSTLGDLVEKTLNYDKNGSFETSALKKMDIQLQSTELPSDDFSSGLFAESSETMEETPKKDAKRQAISNILSSEITKNQNTHVKKESLRSASQLSQITPDVKPDGKGHKLITADPILTLFGSQSDKNEPKEFKLPKSQSSIEPEETLFKSALKLFGWGEDSSVTTAIDKTQTSGFFDFFKTQSNKDSSPNLASSSGKEEKAQSQEKRESTGISSLFGSLGDLFKVDVSPLQSTEKVSTPSGIDSQEIIMTSTDVMQPGSQDDNVLPSTTPISLSRKPKTRVLNKQATIHDNEPKESSIGEIQRKNSLGKGILGDQPLSSTPYVNHLEKLSKDSPLEHSGSLSLVTMEDSRDNQKSSDALNGINSNKQDVFFGMKGNFSTTANSPSNSKLPTSKSIFSFLTETEKPKKKAPDSSPHAKFQEGEGLFKLPSFFSSRGFSSKKSVSQSSSSFGFFDLSFWDEKQQNTVEKQNLGNVSPVTSQPSKLPCDFVATNNKKDRQEGLDGKIDISPMEALHEQKVATGTLLHDTIDIIPDVVKCNGETKTHSPDSPSLVQVVQLQKDSSYSLEHQAPENTLLVDTETTKPYLETPYEKEDLGQKSSTSNSLCNSFSYDIHMSENLNDLSDSTNIQKNESLTGDQLNLPKNLVKQSTNNDNLQQDLELAPFSNQPLNTLNSQSKPVEAPEGNSVLDSSSEIFSGFITKMKSFSGRMSESPKTFSGLFSPSQMAGGASQSPKKSSFFGLSSSTSSQTLTGDLFSIFKSPKPETHKQDSHFQVSSQLPDNCPREAVESVSQKEAKKEESSEALPLESAINDPERAGGIEKSEALTDGSRLRTEIEDNQTLLIEPKELELNASDSSISGHNDVMRTLPLNNARENGALQDTDVEHTFQTENISVTLEVETDPACITTQTPLLAQALNGVSEPCLSHTLEPISDLPIAQTSQDLLESCLNNELKTENTQDDQAKVNLCLLSLDSTTETKGQVEEQLEKCTVPEAKEETGQCHALKNLPTVPPETSHQKSRFDIPNMPNLPKFDFMSSAADRGKSFGSFFSPVSSSGNRVSTESGFMSGFKKFSVLFEGSNEEKGNAIDSGLKLGFGKKLDIPFLWQKENKESTAQGPPETLPLVSVIGSDQGQGTPETLPPVSVIGSDQGQGTPETLPPVSVIGSDQGHSQSRENMATVSLDVPGANVELVVSSSNQDIMQNAFIKDLAGPEVINSKQEMLVFEEHHQTGNILSSSMDLIEQEGKLCPKFEQLPQQKEKQEQEIVPDRGLLTNDDPSCKPQLTLKGIMESVTEKRPVFNRA</sequence>
<evidence type="ECO:0008006" key="4">
    <source>
        <dbReference type="Google" id="ProtNLM"/>
    </source>
</evidence>
<feature type="compositionally biased region" description="Polar residues" evidence="1">
    <location>
        <begin position="424"/>
        <end position="433"/>
    </location>
</feature>
<evidence type="ECO:0000313" key="3">
    <source>
        <dbReference type="Proteomes" id="UP000007648"/>
    </source>
</evidence>
<feature type="compositionally biased region" description="Basic and acidic residues" evidence="1">
    <location>
        <begin position="2218"/>
        <end position="2227"/>
    </location>
</feature>
<reference evidence="2 3" key="1">
    <citation type="journal article" date="2011" name="Proc. Natl. Acad. Sci. U.S.A.">
        <title>Genetic diversity and population structure of the endangered marsupial Sarcophilus harrisii (Tasmanian devil).</title>
        <authorList>
            <person name="Miller W."/>
            <person name="Hayes V.M."/>
            <person name="Ratan A."/>
            <person name="Petersen D.C."/>
            <person name="Wittekindt N.E."/>
            <person name="Miller J."/>
            <person name="Walenz B."/>
            <person name="Knight J."/>
            <person name="Qi J."/>
            <person name="Zhao F."/>
            <person name="Wang Q."/>
            <person name="Bedoya-Reina O.C."/>
            <person name="Katiyar N."/>
            <person name="Tomsho L.P."/>
            <person name="Kasson L.M."/>
            <person name="Hardie R.A."/>
            <person name="Woodbridge P."/>
            <person name="Tindall E.A."/>
            <person name="Bertelsen M.F."/>
            <person name="Dixon D."/>
            <person name="Pyecroft S."/>
            <person name="Helgen K.M."/>
            <person name="Lesk A.M."/>
            <person name="Pringle T.H."/>
            <person name="Patterson N."/>
            <person name="Zhang Y."/>
            <person name="Kreiss A."/>
            <person name="Woods G.M."/>
            <person name="Jones M.E."/>
            <person name="Schuster S.C."/>
        </authorList>
    </citation>
    <scope>NUCLEOTIDE SEQUENCE [LARGE SCALE GENOMIC DNA]</scope>
</reference>
<protein>
    <recommendedName>
        <fullName evidence="4">Unc-13 homolog B</fullName>
    </recommendedName>
</protein>
<keyword evidence="3" id="KW-1185">Reference proteome</keyword>
<dbReference type="InParanoid" id="A0A7N4NNG2"/>
<reference evidence="2" key="3">
    <citation type="submission" date="2025-09" db="UniProtKB">
        <authorList>
            <consortium name="Ensembl"/>
        </authorList>
    </citation>
    <scope>IDENTIFICATION</scope>
</reference>
<feature type="region of interest" description="Disordered" evidence="1">
    <location>
        <begin position="361"/>
        <end position="458"/>
    </location>
</feature>
<feature type="compositionally biased region" description="Basic and acidic residues" evidence="1">
    <location>
        <begin position="2269"/>
        <end position="2285"/>
    </location>
</feature>
<feature type="region of interest" description="Disordered" evidence="1">
    <location>
        <begin position="922"/>
        <end position="942"/>
    </location>
</feature>
<feature type="region of interest" description="Disordered" evidence="1">
    <location>
        <begin position="593"/>
        <end position="612"/>
    </location>
</feature>
<feature type="region of interest" description="Disordered" evidence="1">
    <location>
        <begin position="2217"/>
        <end position="2285"/>
    </location>
</feature>
<dbReference type="GeneTree" id="ENSGT00740000117099"/>
<feature type="region of interest" description="Disordered" evidence="1">
    <location>
        <begin position="963"/>
        <end position="1025"/>
    </location>
</feature>
<evidence type="ECO:0000313" key="2">
    <source>
        <dbReference type="Ensembl" id="ENSSHAP00000025603.1"/>
    </source>
</evidence>
<dbReference type="GeneID" id="116420454"/>
<evidence type="ECO:0000256" key="1">
    <source>
        <dbReference type="SAM" id="MobiDB-lite"/>
    </source>
</evidence>
<feature type="region of interest" description="Disordered" evidence="1">
    <location>
        <begin position="721"/>
        <end position="756"/>
    </location>
</feature>
<feature type="compositionally biased region" description="Basic and acidic residues" evidence="1">
    <location>
        <begin position="1655"/>
        <end position="1668"/>
    </location>
</feature>
<feature type="compositionally biased region" description="Polar residues" evidence="1">
    <location>
        <begin position="1642"/>
        <end position="1654"/>
    </location>
</feature>
<organism evidence="2 3">
    <name type="scientific">Sarcophilus harrisii</name>
    <name type="common">Tasmanian devil</name>
    <name type="synonym">Sarcophilus laniarius</name>
    <dbReference type="NCBI Taxonomy" id="9305"/>
    <lineage>
        <taxon>Eukaryota</taxon>
        <taxon>Metazoa</taxon>
        <taxon>Chordata</taxon>
        <taxon>Craniata</taxon>
        <taxon>Vertebrata</taxon>
        <taxon>Euteleostomi</taxon>
        <taxon>Mammalia</taxon>
        <taxon>Metatheria</taxon>
        <taxon>Dasyuromorphia</taxon>
        <taxon>Dasyuridae</taxon>
        <taxon>Sarcophilus</taxon>
    </lineage>
</organism>
<feature type="region of interest" description="Disordered" evidence="1">
    <location>
        <begin position="2168"/>
        <end position="2204"/>
    </location>
</feature>
<reference evidence="2" key="2">
    <citation type="submission" date="2025-08" db="UniProtKB">
        <authorList>
            <consortium name="Ensembl"/>
        </authorList>
    </citation>
    <scope>IDENTIFICATION</scope>
</reference>
<dbReference type="Proteomes" id="UP000007648">
    <property type="component" value="Unassembled WGS sequence"/>
</dbReference>
<feature type="compositionally biased region" description="Basic and acidic residues" evidence="1">
    <location>
        <begin position="1000"/>
        <end position="1010"/>
    </location>
</feature>
<feature type="compositionally biased region" description="Low complexity" evidence="1">
    <location>
        <begin position="2193"/>
        <end position="2204"/>
    </location>
</feature>
<dbReference type="RefSeq" id="XP_031801245.1">
    <property type="nucleotide sequence ID" value="XM_031945385.1"/>
</dbReference>
<feature type="region of interest" description="Disordered" evidence="1">
    <location>
        <begin position="282"/>
        <end position="315"/>
    </location>
</feature>
<feature type="region of interest" description="Disordered" evidence="1">
    <location>
        <begin position="1642"/>
        <end position="1670"/>
    </location>
</feature>
<dbReference type="KEGG" id="shr:116420454"/>
<feature type="region of interest" description="Disordered" evidence="1">
    <location>
        <begin position="2461"/>
        <end position="2480"/>
    </location>
</feature>
<accession>A0A7N4NNG2</accession>
<name>A0A7N4NNG2_SARHA</name>
<feature type="compositionally biased region" description="Basic and acidic residues" evidence="1">
    <location>
        <begin position="2239"/>
        <end position="2257"/>
    </location>
</feature>